<keyword evidence="2" id="KW-0813">Transport</keyword>
<keyword evidence="3" id="KW-1185">Reference proteome</keyword>
<dbReference type="InterPro" id="IPR016152">
    <property type="entry name" value="PTrfase/Anion_transptr"/>
</dbReference>
<sequence length="152" mass="15984">MPLARLLSAARIDCASAPDKSAALVRLAALLEPAVERRGRVLQALLARERIGSTALGHGVAVPHARLEDDGGRVCAAFLRLSTPIDFGAPDGAPVDLLLALSMPQHCSEHLQLLAEVSERLGDPALREALRAAPDTAAVLRLLRTRDAAAHG</sequence>
<evidence type="ECO:0000313" key="2">
    <source>
        <dbReference type="EMBL" id="MFC4727818.1"/>
    </source>
</evidence>
<dbReference type="Gene3D" id="3.40.930.10">
    <property type="entry name" value="Mannitol-specific EII, Chain A"/>
    <property type="match status" value="1"/>
</dbReference>
<gene>
    <name evidence="2" type="ORF">ACFO3Q_06495</name>
</gene>
<accession>A0ABV9NMM8</accession>
<protein>
    <submittedName>
        <fullName evidence="2">PTS sugar transporter subunit IIA</fullName>
    </submittedName>
</protein>
<dbReference type="PROSITE" id="PS00372">
    <property type="entry name" value="PTS_EIIA_TYPE_2_HIS"/>
    <property type="match status" value="1"/>
</dbReference>
<dbReference type="EMBL" id="JBHSGG010000017">
    <property type="protein sequence ID" value="MFC4727818.1"/>
    <property type="molecule type" value="Genomic_DNA"/>
</dbReference>
<dbReference type="SUPFAM" id="SSF55804">
    <property type="entry name" value="Phoshotransferase/anion transport protein"/>
    <property type="match status" value="1"/>
</dbReference>
<dbReference type="CDD" id="cd00211">
    <property type="entry name" value="PTS_IIA_fru"/>
    <property type="match status" value="1"/>
</dbReference>
<dbReference type="PANTHER" id="PTHR47738:SF1">
    <property type="entry name" value="NITROGEN REGULATORY PROTEIN"/>
    <property type="match status" value="1"/>
</dbReference>
<reference evidence="3" key="1">
    <citation type="journal article" date="2019" name="Int. J. Syst. Evol. Microbiol.">
        <title>The Global Catalogue of Microorganisms (GCM) 10K type strain sequencing project: providing services to taxonomists for standard genome sequencing and annotation.</title>
        <authorList>
            <consortium name="The Broad Institute Genomics Platform"/>
            <consortium name="The Broad Institute Genome Sequencing Center for Infectious Disease"/>
            <person name="Wu L."/>
            <person name="Ma J."/>
        </authorList>
    </citation>
    <scope>NUCLEOTIDE SEQUENCE [LARGE SCALE GENOMIC DNA]</scope>
    <source>
        <strain evidence="3">CGMCC 1.13574</strain>
    </source>
</reference>
<proteinExistence type="predicted"/>
<feature type="domain" description="PTS EIIA type-2" evidence="1">
    <location>
        <begin position="4"/>
        <end position="146"/>
    </location>
</feature>
<dbReference type="Proteomes" id="UP001595892">
    <property type="component" value="Unassembled WGS sequence"/>
</dbReference>
<name>A0ABV9NMM8_9GAMM</name>
<dbReference type="PANTHER" id="PTHR47738">
    <property type="entry name" value="PTS SYSTEM FRUCTOSE-LIKE EIIA COMPONENT-RELATED"/>
    <property type="match status" value="1"/>
</dbReference>
<dbReference type="Pfam" id="PF00359">
    <property type="entry name" value="PTS_EIIA_2"/>
    <property type="match status" value="1"/>
</dbReference>
<dbReference type="RefSeq" id="WP_377003832.1">
    <property type="nucleotide sequence ID" value="NZ_JBHSGG010000017.1"/>
</dbReference>
<dbReference type="InterPro" id="IPR002178">
    <property type="entry name" value="PTS_EIIA_type-2_dom"/>
</dbReference>
<dbReference type="InterPro" id="IPR051541">
    <property type="entry name" value="PTS_SugarTrans_NitroReg"/>
</dbReference>
<keyword evidence="2" id="KW-0762">Sugar transport</keyword>
<evidence type="ECO:0000259" key="1">
    <source>
        <dbReference type="PROSITE" id="PS51094"/>
    </source>
</evidence>
<evidence type="ECO:0000313" key="3">
    <source>
        <dbReference type="Proteomes" id="UP001595892"/>
    </source>
</evidence>
<comment type="caution">
    <text evidence="2">The sequence shown here is derived from an EMBL/GenBank/DDBJ whole genome shotgun (WGS) entry which is preliminary data.</text>
</comment>
<organism evidence="2 3">
    <name type="scientific">Coralloluteibacterium thermophilum</name>
    <dbReference type="NCBI Taxonomy" id="2707049"/>
    <lineage>
        <taxon>Bacteria</taxon>
        <taxon>Pseudomonadati</taxon>
        <taxon>Pseudomonadota</taxon>
        <taxon>Gammaproteobacteria</taxon>
        <taxon>Lysobacterales</taxon>
        <taxon>Lysobacteraceae</taxon>
        <taxon>Coralloluteibacterium</taxon>
    </lineage>
</organism>
<dbReference type="PROSITE" id="PS51094">
    <property type="entry name" value="PTS_EIIA_TYPE_2"/>
    <property type="match status" value="1"/>
</dbReference>